<gene>
    <name evidence="1" type="ORF">BV898_02914</name>
</gene>
<dbReference type="Proteomes" id="UP000192578">
    <property type="component" value="Unassembled WGS sequence"/>
</dbReference>
<evidence type="ECO:0000313" key="2">
    <source>
        <dbReference type="Proteomes" id="UP000192578"/>
    </source>
</evidence>
<dbReference type="AlphaFoldDB" id="A0A1W0X7F1"/>
<dbReference type="EMBL" id="MTYJ01000013">
    <property type="protein sequence ID" value="OQV23181.1"/>
    <property type="molecule type" value="Genomic_DNA"/>
</dbReference>
<sequence length="93" mass="10180">MEFLSDWDCESEFSASAVVHQLGSNQSSPVELRELKLKEFHPSPLQTAFDCSASTAFQLRNEVGDKTEDTAGSLDSVVCLVGAAEFRLRITPT</sequence>
<comment type="caution">
    <text evidence="1">The sequence shown here is derived from an EMBL/GenBank/DDBJ whole genome shotgun (WGS) entry which is preliminary data.</text>
</comment>
<evidence type="ECO:0000313" key="1">
    <source>
        <dbReference type="EMBL" id="OQV23181.1"/>
    </source>
</evidence>
<proteinExistence type="predicted"/>
<keyword evidence="2" id="KW-1185">Reference proteome</keyword>
<reference evidence="2" key="1">
    <citation type="submission" date="2017-01" db="EMBL/GenBank/DDBJ databases">
        <title>Comparative genomics of anhydrobiosis in the tardigrade Hypsibius dujardini.</title>
        <authorList>
            <person name="Yoshida Y."/>
            <person name="Koutsovoulos G."/>
            <person name="Laetsch D."/>
            <person name="Stevens L."/>
            <person name="Kumar S."/>
            <person name="Horikawa D."/>
            <person name="Ishino K."/>
            <person name="Komine S."/>
            <person name="Tomita M."/>
            <person name="Blaxter M."/>
            <person name="Arakawa K."/>
        </authorList>
    </citation>
    <scope>NUCLEOTIDE SEQUENCE [LARGE SCALE GENOMIC DNA]</scope>
    <source>
        <strain evidence="2">Z151</strain>
    </source>
</reference>
<protein>
    <submittedName>
        <fullName evidence="1">Uncharacterized protein</fullName>
    </submittedName>
</protein>
<organism evidence="1 2">
    <name type="scientific">Hypsibius exemplaris</name>
    <name type="common">Freshwater tardigrade</name>
    <dbReference type="NCBI Taxonomy" id="2072580"/>
    <lineage>
        <taxon>Eukaryota</taxon>
        <taxon>Metazoa</taxon>
        <taxon>Ecdysozoa</taxon>
        <taxon>Tardigrada</taxon>
        <taxon>Eutardigrada</taxon>
        <taxon>Parachela</taxon>
        <taxon>Hypsibioidea</taxon>
        <taxon>Hypsibiidae</taxon>
        <taxon>Hypsibius</taxon>
    </lineage>
</organism>
<name>A0A1W0X7F1_HYPEX</name>
<accession>A0A1W0X7F1</accession>